<dbReference type="Proteomes" id="UP000244152">
    <property type="component" value="Unassembled WGS sequence"/>
</dbReference>
<keyword evidence="1" id="KW-1133">Transmembrane helix</keyword>
<keyword evidence="1" id="KW-0812">Transmembrane</keyword>
<feature type="transmembrane region" description="Helical" evidence="1">
    <location>
        <begin position="7"/>
        <end position="25"/>
    </location>
</feature>
<dbReference type="InterPro" id="IPR018688">
    <property type="entry name" value="PpoB2-like"/>
</dbReference>
<feature type="transmembrane region" description="Helical" evidence="1">
    <location>
        <begin position="198"/>
        <end position="218"/>
    </location>
</feature>
<feature type="transmembrane region" description="Helical" evidence="1">
    <location>
        <begin position="230"/>
        <end position="248"/>
    </location>
</feature>
<feature type="transmembrane region" description="Helical" evidence="1">
    <location>
        <begin position="95"/>
        <end position="115"/>
    </location>
</feature>
<gene>
    <name evidence="2" type="ORF">C8R21_10232</name>
</gene>
<keyword evidence="1" id="KW-0472">Membrane</keyword>
<reference evidence="2 3" key="1">
    <citation type="submission" date="2018-04" db="EMBL/GenBank/DDBJ databases">
        <title>Active sludge and wastewater microbial communities from Klosterneuburg, Austria.</title>
        <authorList>
            <person name="Wagner M."/>
        </authorList>
    </citation>
    <scope>NUCLEOTIDE SEQUENCE [LARGE SCALE GENOMIC DNA]</scope>
    <source>
        <strain evidence="2 3">Nl12</strain>
    </source>
</reference>
<dbReference type="AlphaFoldDB" id="A0A2T5IGV7"/>
<feature type="transmembrane region" description="Helical" evidence="1">
    <location>
        <begin position="57"/>
        <end position="83"/>
    </location>
</feature>
<dbReference type="Pfam" id="PF09948">
    <property type="entry name" value="PpoB2"/>
    <property type="match status" value="1"/>
</dbReference>
<evidence type="ECO:0000313" key="2">
    <source>
        <dbReference type="EMBL" id="PTQ83029.1"/>
    </source>
</evidence>
<name>A0A2T5IGV7_9PROT</name>
<evidence type="ECO:0000256" key="1">
    <source>
        <dbReference type="SAM" id="Phobius"/>
    </source>
</evidence>
<dbReference type="RefSeq" id="WP_107761107.1">
    <property type="nucleotide sequence ID" value="NZ_QAOK01000002.1"/>
</dbReference>
<protein>
    <submittedName>
        <fullName evidence="2">Putative metal-binding membrane protein</fullName>
    </submittedName>
</protein>
<sequence>MHKTQSAILLSLLTVIVSAWAYLIYQHWQMTSLPMSEMWMPPSQASDWKSLDFLLVYLMWAAMMAAMMVPSAIPMILTFSRVAKKRYLAPQKSTFLFAYSYLAVWLLFSIGMTLLQWQLHGLQVISPMMDTESNVFSAVIFLAVGIYQLTPLKTRFLQYCQSPAGFLLNEWREGAKGAFQMGLKHGATCVGCCWAQMLIMFAVGVMNLLGMALITLLILLEKVVPVKSQFISKAGGIILMGCGVRLLFGT</sequence>
<accession>A0A2T5IGV7</accession>
<feature type="transmembrane region" description="Helical" evidence="1">
    <location>
        <begin position="135"/>
        <end position="152"/>
    </location>
</feature>
<evidence type="ECO:0000313" key="3">
    <source>
        <dbReference type="Proteomes" id="UP000244152"/>
    </source>
</evidence>
<dbReference type="EMBL" id="QAOK01000002">
    <property type="protein sequence ID" value="PTQ83029.1"/>
    <property type="molecule type" value="Genomic_DNA"/>
</dbReference>
<organism evidence="2 3">
    <name type="scientific">Nitrosospira multiformis</name>
    <dbReference type="NCBI Taxonomy" id="1231"/>
    <lineage>
        <taxon>Bacteria</taxon>
        <taxon>Pseudomonadati</taxon>
        <taxon>Pseudomonadota</taxon>
        <taxon>Betaproteobacteria</taxon>
        <taxon>Nitrosomonadales</taxon>
        <taxon>Nitrosomonadaceae</taxon>
        <taxon>Nitrosospira</taxon>
    </lineage>
</organism>
<proteinExistence type="predicted"/>
<comment type="caution">
    <text evidence="2">The sequence shown here is derived from an EMBL/GenBank/DDBJ whole genome shotgun (WGS) entry which is preliminary data.</text>
</comment>